<sequence>MIFGGKDCMEQAQTIFKRYEIKYLLDETQYKQMREALTEHMEMDRYGRSRIYNIYFDTPDFQLIRESLDKPVYKEKLRLRSYGMDKNGGHVFVELKKKYDGIVYKRREEMAFEEAVEYLYDGKKPSGDSQILREIDWFLKYHRHMEPKMYIAYDRIALAARDSSGLRITFDDNLCWRNTRLDLQEEGEGHLIIQKGFYLMEVKTPDALPVWMADILDELKLYPVSFSKYGRAYKEMKEAAANGTAF</sequence>
<feature type="domain" description="VTC" evidence="1">
    <location>
        <begin position="17"/>
        <end position="236"/>
    </location>
</feature>
<keyword evidence="3" id="KW-1185">Reference proteome</keyword>
<dbReference type="AlphaFoldDB" id="C6LI03"/>
<dbReference type="SUPFAM" id="SSF55154">
    <property type="entry name" value="CYTH-like phosphatases"/>
    <property type="match status" value="1"/>
</dbReference>
<dbReference type="Proteomes" id="UP000005561">
    <property type="component" value="Unassembled WGS sequence"/>
</dbReference>
<evidence type="ECO:0000313" key="2">
    <source>
        <dbReference type="EMBL" id="EET59658.1"/>
    </source>
</evidence>
<evidence type="ECO:0000259" key="1">
    <source>
        <dbReference type="Pfam" id="PF09359"/>
    </source>
</evidence>
<dbReference type="GO" id="GO:0006799">
    <property type="term" value="P:polyphosphate biosynthetic process"/>
    <property type="evidence" value="ECO:0007669"/>
    <property type="project" value="UniProtKB-ARBA"/>
</dbReference>
<name>C6LI03_9FIRM</name>
<dbReference type="STRING" id="168384.SAMN05660368_02574"/>
<comment type="caution">
    <text evidence="2">The sequence shown here is derived from an EMBL/GenBank/DDBJ whole genome shotgun (WGS) entry which is preliminary data.</text>
</comment>
<dbReference type="InterPro" id="IPR018966">
    <property type="entry name" value="VTC_domain"/>
</dbReference>
<dbReference type="Pfam" id="PF09359">
    <property type="entry name" value="VTC"/>
    <property type="match status" value="1"/>
</dbReference>
<dbReference type="CDD" id="cd07750">
    <property type="entry name" value="PolyPPase_VTC_like"/>
    <property type="match status" value="1"/>
</dbReference>
<dbReference type="Gene3D" id="3.20.100.30">
    <property type="entry name" value="VTC, catalytic tunnel domain"/>
    <property type="match status" value="1"/>
</dbReference>
<dbReference type="eggNOG" id="COG5036">
    <property type="taxonomic scope" value="Bacteria"/>
</dbReference>
<dbReference type="InterPro" id="IPR042267">
    <property type="entry name" value="VTC_sf"/>
</dbReference>
<reference evidence="2" key="1">
    <citation type="submission" date="2009-07" db="EMBL/GenBank/DDBJ databases">
        <authorList>
            <person name="Weinstock G."/>
            <person name="Sodergren E."/>
            <person name="Clifton S."/>
            <person name="Fulton L."/>
            <person name="Fulton B."/>
            <person name="Courtney L."/>
            <person name="Fronick C."/>
            <person name="Harrison M."/>
            <person name="Strong C."/>
            <person name="Farmer C."/>
            <person name="Delahaunty K."/>
            <person name="Markovic C."/>
            <person name="Hall O."/>
            <person name="Minx P."/>
            <person name="Tomlinson C."/>
            <person name="Mitreva M."/>
            <person name="Nelson J."/>
            <person name="Hou S."/>
            <person name="Wollam A."/>
            <person name="Pepin K.H."/>
            <person name="Johnson M."/>
            <person name="Bhonagiri V."/>
            <person name="Nash W.E."/>
            <person name="Warren W."/>
            <person name="Chinwalla A."/>
            <person name="Mardis E.R."/>
            <person name="Wilson R.K."/>
        </authorList>
    </citation>
    <scope>NUCLEOTIDE SEQUENCE [LARGE SCALE GENOMIC DNA]</scope>
    <source>
        <strain evidence="2">DSM 14469</strain>
    </source>
</reference>
<dbReference type="EMBL" id="ACCL02000016">
    <property type="protein sequence ID" value="EET59658.1"/>
    <property type="molecule type" value="Genomic_DNA"/>
</dbReference>
<protein>
    <submittedName>
        <fullName evidence="2">VTC domain protein</fullName>
    </submittedName>
</protein>
<proteinExistence type="predicted"/>
<dbReference type="InterPro" id="IPR033469">
    <property type="entry name" value="CYTH-like_dom_sf"/>
</dbReference>
<accession>C6LI03</accession>
<organism evidence="2 3">
    <name type="scientific">Marvinbryantia formatexigens DSM 14469</name>
    <dbReference type="NCBI Taxonomy" id="478749"/>
    <lineage>
        <taxon>Bacteria</taxon>
        <taxon>Bacillati</taxon>
        <taxon>Bacillota</taxon>
        <taxon>Clostridia</taxon>
        <taxon>Lachnospirales</taxon>
        <taxon>Lachnospiraceae</taxon>
        <taxon>Marvinbryantia</taxon>
    </lineage>
</organism>
<evidence type="ECO:0000313" key="3">
    <source>
        <dbReference type="Proteomes" id="UP000005561"/>
    </source>
</evidence>
<gene>
    <name evidence="2" type="ORF">BRYFOR_08274</name>
</gene>